<dbReference type="InterPro" id="IPR002589">
    <property type="entry name" value="Macro_dom"/>
</dbReference>
<dbReference type="PANTHER" id="PTHR11106:SF27">
    <property type="entry name" value="MACRO DOMAIN-CONTAINING PROTEIN"/>
    <property type="match status" value="1"/>
</dbReference>
<dbReference type="PANTHER" id="PTHR11106">
    <property type="entry name" value="GANGLIOSIDE INDUCED DIFFERENTIATION ASSOCIATED PROTEIN 2-RELATED"/>
    <property type="match status" value="1"/>
</dbReference>
<dbReference type="VEuPathDB" id="FungiDB:UMAG_06033"/>
<evidence type="ECO:0000259" key="1">
    <source>
        <dbReference type="PROSITE" id="PS51154"/>
    </source>
</evidence>
<dbReference type="GeneID" id="23565751"/>
<accession>A0A0D1DTL6</accession>
<proteinExistence type="predicted"/>
<dbReference type="Proteomes" id="UP000000561">
    <property type="component" value="Chromosome 21"/>
</dbReference>
<protein>
    <recommendedName>
        <fullName evidence="1">Macro domain-containing protein</fullName>
    </recommendedName>
</protein>
<dbReference type="Pfam" id="PF01661">
    <property type="entry name" value="Macro"/>
    <property type="match status" value="1"/>
</dbReference>
<dbReference type="Gene3D" id="3.40.220.10">
    <property type="entry name" value="Leucine Aminopeptidase, subunit E, domain 1"/>
    <property type="match status" value="1"/>
</dbReference>
<reference evidence="2 3" key="1">
    <citation type="journal article" date="2006" name="Nature">
        <title>Insights from the genome of the biotrophic fungal plant pathogen Ustilago maydis.</title>
        <authorList>
            <person name="Kamper J."/>
            <person name="Kahmann R."/>
            <person name="Bolker M."/>
            <person name="Ma L.J."/>
            <person name="Brefort T."/>
            <person name="Saville B.J."/>
            <person name="Banuett F."/>
            <person name="Kronstad J.W."/>
            <person name="Gold S.E."/>
            <person name="Muller O."/>
            <person name="Perlin M.H."/>
            <person name="Wosten H.A."/>
            <person name="de Vries R."/>
            <person name="Ruiz-Herrera J."/>
            <person name="Reynaga-Pena C.G."/>
            <person name="Snetselaar K."/>
            <person name="McCann M."/>
            <person name="Perez-Martin J."/>
            <person name="Feldbrugge M."/>
            <person name="Basse C.W."/>
            <person name="Steinberg G."/>
            <person name="Ibeas J.I."/>
            <person name="Holloman W."/>
            <person name="Guzman P."/>
            <person name="Farman M."/>
            <person name="Stajich J.E."/>
            <person name="Sentandreu R."/>
            <person name="Gonzalez-Prieto J.M."/>
            <person name="Kennell J.C."/>
            <person name="Molina L."/>
            <person name="Schirawski J."/>
            <person name="Mendoza-Mendoza A."/>
            <person name="Greilinger D."/>
            <person name="Munch K."/>
            <person name="Rossel N."/>
            <person name="Scherer M."/>
            <person name="Vranes M."/>
            <person name="Ladendorf O."/>
            <person name="Vincon V."/>
            <person name="Fuchs U."/>
            <person name="Sandrock B."/>
            <person name="Meng S."/>
            <person name="Ho E.C."/>
            <person name="Cahill M.J."/>
            <person name="Boyce K.J."/>
            <person name="Klose J."/>
            <person name="Klosterman S.J."/>
            <person name="Deelstra H.J."/>
            <person name="Ortiz-Castellanos L."/>
            <person name="Li W."/>
            <person name="Sanchez-Alonso P."/>
            <person name="Schreier P.H."/>
            <person name="Hauser-Hahn I."/>
            <person name="Vaupel M."/>
            <person name="Koopmann E."/>
            <person name="Friedrich G."/>
            <person name="Voss H."/>
            <person name="Schluter T."/>
            <person name="Margolis J."/>
            <person name="Platt D."/>
            <person name="Swimmer C."/>
            <person name="Gnirke A."/>
            <person name="Chen F."/>
            <person name="Vysotskaia V."/>
            <person name="Mannhaupt G."/>
            <person name="Guldener U."/>
            <person name="Munsterkotter M."/>
            <person name="Haase D."/>
            <person name="Oesterheld M."/>
            <person name="Mewes H.W."/>
            <person name="Mauceli E.W."/>
            <person name="DeCaprio D."/>
            <person name="Wade C.M."/>
            <person name="Butler J."/>
            <person name="Young S."/>
            <person name="Jaffe D.B."/>
            <person name="Calvo S."/>
            <person name="Nusbaum C."/>
            <person name="Galagan J."/>
            <person name="Birren B.W."/>
        </authorList>
    </citation>
    <scope>NUCLEOTIDE SEQUENCE [LARGE SCALE GENOMIC DNA]</scope>
    <source>
        <strain evidence="3">DSM 14603 / FGSC 9021 / UM521</strain>
    </source>
</reference>
<dbReference type="NCBIfam" id="NF001664">
    <property type="entry name" value="PRK00431.1-6"/>
    <property type="match status" value="1"/>
</dbReference>
<name>A0A0D1DTL6_MYCMD</name>
<gene>
    <name evidence="2" type="ORF">UMAG_06033</name>
</gene>
<dbReference type="KEGG" id="uma:UMAG_06033"/>
<dbReference type="RefSeq" id="XP_011392400.1">
    <property type="nucleotide sequence ID" value="XM_011394098.1"/>
</dbReference>
<dbReference type="EMBL" id="CM003160">
    <property type="protein sequence ID" value="KIS65945.1"/>
    <property type="molecule type" value="Genomic_DNA"/>
</dbReference>
<organism evidence="2 3">
    <name type="scientific">Mycosarcoma maydis</name>
    <name type="common">Corn smut fungus</name>
    <name type="synonym">Ustilago maydis</name>
    <dbReference type="NCBI Taxonomy" id="5270"/>
    <lineage>
        <taxon>Eukaryota</taxon>
        <taxon>Fungi</taxon>
        <taxon>Dikarya</taxon>
        <taxon>Basidiomycota</taxon>
        <taxon>Ustilaginomycotina</taxon>
        <taxon>Ustilaginomycetes</taxon>
        <taxon>Ustilaginales</taxon>
        <taxon>Ustilaginaceae</taxon>
        <taxon>Mycosarcoma</taxon>
    </lineage>
</organism>
<sequence length="220" mass="23851">MVTRLNAIPTLASLYTSTLTPSSPSSLRANIYPFSHLLSIFTGDITTLSIDAIVNAANNSLLGGGGVDGAIHRAAGRELVVECGKLNGCETGSAKTTLGYALPSKHVIHTVGPVYNSSRHEECERLLRSAYRSSLEELRKIGAKSIAFPSISTGVYGYPFDTAATAALDEIGSWLESNENHKHIERIVLCCFSQKDYNKYLELAPTVFPPQDMFSRHTET</sequence>
<evidence type="ECO:0000313" key="3">
    <source>
        <dbReference type="Proteomes" id="UP000000561"/>
    </source>
</evidence>
<dbReference type="CDD" id="cd02908">
    <property type="entry name" value="Macro_OAADPr_deacetylase"/>
    <property type="match status" value="1"/>
</dbReference>
<dbReference type="STRING" id="237631.A0A0D1DTL6"/>
<keyword evidence="3" id="KW-1185">Reference proteome</keyword>
<dbReference type="SUPFAM" id="SSF52949">
    <property type="entry name" value="Macro domain-like"/>
    <property type="match status" value="1"/>
</dbReference>
<evidence type="ECO:0000313" key="2">
    <source>
        <dbReference type="EMBL" id="KIS65945.1"/>
    </source>
</evidence>
<dbReference type="eggNOG" id="KOG2633">
    <property type="taxonomic scope" value="Eukaryota"/>
</dbReference>
<feature type="domain" description="Macro" evidence="1">
    <location>
        <begin position="25"/>
        <end position="208"/>
    </location>
</feature>
<dbReference type="PROSITE" id="PS51154">
    <property type="entry name" value="MACRO"/>
    <property type="match status" value="1"/>
</dbReference>
<dbReference type="OMA" id="AKWVIHT"/>
<dbReference type="AlphaFoldDB" id="A0A0D1DTL6"/>
<dbReference type="OrthoDB" id="6077599at2759"/>
<dbReference type="InParanoid" id="A0A0D1DTL6"/>
<dbReference type="SMART" id="SM00506">
    <property type="entry name" value="A1pp"/>
    <property type="match status" value="1"/>
</dbReference>
<dbReference type="InterPro" id="IPR043472">
    <property type="entry name" value="Macro_dom-like"/>
</dbReference>